<dbReference type="AlphaFoldDB" id="A0AAD2CG05"/>
<dbReference type="Pfam" id="PF13671">
    <property type="entry name" value="AAA_33"/>
    <property type="match status" value="1"/>
</dbReference>
<organism evidence="2 3">
    <name type="scientific">Cylindrotheca closterium</name>
    <dbReference type="NCBI Taxonomy" id="2856"/>
    <lineage>
        <taxon>Eukaryota</taxon>
        <taxon>Sar</taxon>
        <taxon>Stramenopiles</taxon>
        <taxon>Ochrophyta</taxon>
        <taxon>Bacillariophyta</taxon>
        <taxon>Bacillariophyceae</taxon>
        <taxon>Bacillariophycidae</taxon>
        <taxon>Bacillariales</taxon>
        <taxon>Bacillariaceae</taxon>
        <taxon>Cylindrotheca</taxon>
    </lineage>
</organism>
<gene>
    <name evidence="2" type="ORF">CYCCA115_LOCUS160</name>
</gene>
<dbReference type="Proteomes" id="UP001295423">
    <property type="component" value="Unassembled WGS sequence"/>
</dbReference>
<dbReference type="SUPFAM" id="SSF52540">
    <property type="entry name" value="P-loop containing nucleoside triphosphate hydrolases"/>
    <property type="match status" value="1"/>
</dbReference>
<feature type="region of interest" description="Disordered" evidence="1">
    <location>
        <begin position="1"/>
        <end position="97"/>
    </location>
</feature>
<dbReference type="InterPro" id="IPR027417">
    <property type="entry name" value="P-loop_NTPase"/>
</dbReference>
<feature type="compositionally biased region" description="Low complexity" evidence="1">
    <location>
        <begin position="77"/>
        <end position="92"/>
    </location>
</feature>
<dbReference type="EMBL" id="CAKOGP040000001">
    <property type="protein sequence ID" value="CAJ1894937.1"/>
    <property type="molecule type" value="Genomic_DNA"/>
</dbReference>
<proteinExistence type="predicted"/>
<accession>A0AAD2CG05</accession>
<dbReference type="Gene3D" id="3.40.50.300">
    <property type="entry name" value="P-loop containing nucleotide triphosphate hydrolases"/>
    <property type="match status" value="1"/>
</dbReference>
<dbReference type="PANTHER" id="PTHR12083">
    <property type="entry name" value="BIFUNCTIONAL POLYNUCLEOTIDE PHOSPHATASE/KINASE"/>
    <property type="match status" value="1"/>
</dbReference>
<keyword evidence="3" id="KW-1185">Reference proteome</keyword>
<dbReference type="GO" id="GO:0006281">
    <property type="term" value="P:DNA repair"/>
    <property type="evidence" value="ECO:0007669"/>
    <property type="project" value="TreeGrafter"/>
</dbReference>
<protein>
    <submittedName>
        <fullName evidence="2">Uncharacterized protein</fullName>
    </submittedName>
</protein>
<sequence>MSSEEGSHQQEGSNDPPATITNDEAAAVDPNPLMEVQAAMESMQLSSSRKEDDVTDENDGWEAAPTKNSKKRRNKRNQNSSPQWSSPPIMVEPIPPTPQTTNFSPFMILLIGLPGSGKSTFSNLLVEAMPYKFARINQDQLGTRQKCIKAANEALDDNKCIILDRCNFDSAQRSTWFDLAKKRKIPVYGLALQVPKLLCIQRCQGRGNHETVAAKDAAKVVNIVARGFQLPSKEEQQGKFRSYLTLLNSSMLDDAVIHFLNQSG</sequence>
<dbReference type="PANTHER" id="PTHR12083:SF9">
    <property type="entry name" value="BIFUNCTIONAL POLYNUCLEOTIDE PHOSPHATASE_KINASE"/>
    <property type="match status" value="1"/>
</dbReference>
<reference evidence="2" key="1">
    <citation type="submission" date="2023-08" db="EMBL/GenBank/DDBJ databases">
        <authorList>
            <person name="Audoor S."/>
            <person name="Bilcke G."/>
        </authorList>
    </citation>
    <scope>NUCLEOTIDE SEQUENCE</scope>
</reference>
<evidence type="ECO:0000256" key="1">
    <source>
        <dbReference type="SAM" id="MobiDB-lite"/>
    </source>
</evidence>
<dbReference type="GO" id="GO:0003690">
    <property type="term" value="F:double-stranded DNA binding"/>
    <property type="evidence" value="ECO:0007669"/>
    <property type="project" value="TreeGrafter"/>
</dbReference>
<comment type="caution">
    <text evidence="2">The sequence shown here is derived from an EMBL/GenBank/DDBJ whole genome shotgun (WGS) entry which is preliminary data.</text>
</comment>
<evidence type="ECO:0000313" key="2">
    <source>
        <dbReference type="EMBL" id="CAJ1894937.1"/>
    </source>
</evidence>
<dbReference type="GO" id="GO:0046404">
    <property type="term" value="F:ATP-dependent polydeoxyribonucleotide 5'-hydroxyl-kinase activity"/>
    <property type="evidence" value="ECO:0007669"/>
    <property type="project" value="TreeGrafter"/>
</dbReference>
<dbReference type="GO" id="GO:0046403">
    <property type="term" value="F:polynucleotide 3'-phosphatase activity"/>
    <property type="evidence" value="ECO:0007669"/>
    <property type="project" value="TreeGrafter"/>
</dbReference>
<evidence type="ECO:0000313" key="3">
    <source>
        <dbReference type="Proteomes" id="UP001295423"/>
    </source>
</evidence>
<name>A0AAD2CG05_9STRA</name>